<keyword evidence="2" id="KW-1133">Transmembrane helix</keyword>
<evidence type="ECO:0000256" key="1">
    <source>
        <dbReference type="SAM" id="MobiDB-lite"/>
    </source>
</evidence>
<dbReference type="Proteomes" id="UP000830158">
    <property type="component" value="Chromosome"/>
</dbReference>
<feature type="region of interest" description="Disordered" evidence="1">
    <location>
        <begin position="96"/>
        <end position="117"/>
    </location>
</feature>
<accession>A0ABY4NUP8</accession>
<feature type="chain" id="PRO_5045110507" evidence="3">
    <location>
        <begin position="22"/>
        <end position="117"/>
    </location>
</feature>
<evidence type="ECO:0000256" key="3">
    <source>
        <dbReference type="SAM" id="SignalP"/>
    </source>
</evidence>
<evidence type="ECO:0000256" key="2">
    <source>
        <dbReference type="SAM" id="Phobius"/>
    </source>
</evidence>
<evidence type="ECO:0000313" key="5">
    <source>
        <dbReference type="Proteomes" id="UP000830158"/>
    </source>
</evidence>
<organism evidence="4 5">
    <name type="scientific">Amycolatopsis thermalba</name>
    <dbReference type="NCBI Taxonomy" id="944492"/>
    <lineage>
        <taxon>Bacteria</taxon>
        <taxon>Bacillati</taxon>
        <taxon>Actinomycetota</taxon>
        <taxon>Actinomycetes</taxon>
        <taxon>Pseudonocardiales</taxon>
        <taxon>Pseudonocardiaceae</taxon>
        <taxon>Amycolatopsis</taxon>
    </lineage>
</organism>
<evidence type="ECO:0000313" key="4">
    <source>
        <dbReference type="EMBL" id="UQS23791.1"/>
    </source>
</evidence>
<sequence length="117" mass="11647">MLAGLTAMALFALFLSSFATAASVIPAGVGIPGLSVGFIFVATPIISAATRETTSSPGMTTVGFQADVSTGCDAFLAMAVVAVLALIVVFRMRPAASVRGGQSSPSRSAQSSSVSSE</sequence>
<feature type="signal peptide" evidence="3">
    <location>
        <begin position="1"/>
        <end position="21"/>
    </location>
</feature>
<dbReference type="EMBL" id="CP091196">
    <property type="protein sequence ID" value="UQS23791.1"/>
    <property type="molecule type" value="Genomic_DNA"/>
</dbReference>
<feature type="transmembrane region" description="Helical" evidence="2">
    <location>
        <begin position="71"/>
        <end position="90"/>
    </location>
</feature>
<reference evidence="4" key="1">
    <citation type="submission" date="2022-01" db="EMBL/GenBank/DDBJ databases">
        <title>PSI-footprinting approach for the identification of protein synthesis inhibitor producers.</title>
        <authorList>
            <person name="Handel F."/>
            <person name="Kulik A."/>
            <person name="Wex K.W."/>
            <person name="Berscheid A."/>
            <person name="Saur J.S."/>
            <person name="Winkler A."/>
            <person name="Wibberg D."/>
            <person name="Kalinowski J."/>
            <person name="Broetz-Oesterhelt H."/>
            <person name="Mast Y."/>
        </authorList>
    </citation>
    <scope>NUCLEOTIDE SEQUENCE</scope>
    <source>
        <strain evidence="4">KNN 49.3e</strain>
    </source>
</reference>
<keyword evidence="5" id="KW-1185">Reference proteome</keyword>
<name>A0ABY4NUP8_9PSEU</name>
<dbReference type="RefSeq" id="WP_205413425.1">
    <property type="nucleotide sequence ID" value="NZ_CP091196.1"/>
</dbReference>
<keyword evidence="2" id="KW-0812">Transmembrane</keyword>
<keyword evidence="3" id="KW-0732">Signal</keyword>
<keyword evidence="2" id="KW-0472">Membrane</keyword>
<feature type="compositionally biased region" description="Low complexity" evidence="1">
    <location>
        <begin position="103"/>
        <end position="117"/>
    </location>
</feature>
<gene>
    <name evidence="4" type="ORF">L1857_13620</name>
</gene>
<protein>
    <submittedName>
        <fullName evidence="4">Uncharacterized protein</fullName>
    </submittedName>
</protein>
<proteinExistence type="predicted"/>